<name>A0ABP1ARM0_9BRYO</name>
<keyword evidence="2" id="KW-0472">Membrane</keyword>
<accession>A0ABP1ARM0</accession>
<evidence type="ECO:0000313" key="3">
    <source>
        <dbReference type="EMBL" id="CAK9865225.1"/>
    </source>
</evidence>
<feature type="transmembrane region" description="Helical" evidence="2">
    <location>
        <begin position="38"/>
        <end position="57"/>
    </location>
</feature>
<evidence type="ECO:0000256" key="1">
    <source>
        <dbReference type="SAM" id="MobiDB-lite"/>
    </source>
</evidence>
<organism evidence="3 4">
    <name type="scientific">Sphagnum jensenii</name>
    <dbReference type="NCBI Taxonomy" id="128206"/>
    <lineage>
        <taxon>Eukaryota</taxon>
        <taxon>Viridiplantae</taxon>
        <taxon>Streptophyta</taxon>
        <taxon>Embryophyta</taxon>
        <taxon>Bryophyta</taxon>
        <taxon>Sphagnophytina</taxon>
        <taxon>Sphagnopsida</taxon>
        <taxon>Sphagnales</taxon>
        <taxon>Sphagnaceae</taxon>
        <taxon>Sphagnum</taxon>
    </lineage>
</organism>
<keyword evidence="2" id="KW-0812">Transmembrane</keyword>
<evidence type="ECO:0000256" key="2">
    <source>
        <dbReference type="SAM" id="Phobius"/>
    </source>
</evidence>
<keyword evidence="4" id="KW-1185">Reference proteome</keyword>
<feature type="region of interest" description="Disordered" evidence="1">
    <location>
        <begin position="1"/>
        <end position="33"/>
    </location>
</feature>
<dbReference type="EMBL" id="OZ023716">
    <property type="protein sequence ID" value="CAK9865225.1"/>
    <property type="molecule type" value="Genomic_DNA"/>
</dbReference>
<feature type="region of interest" description="Disordered" evidence="1">
    <location>
        <begin position="77"/>
        <end position="96"/>
    </location>
</feature>
<evidence type="ECO:0008006" key="5">
    <source>
        <dbReference type="Google" id="ProtNLM"/>
    </source>
</evidence>
<gene>
    <name evidence="3" type="ORF">CSSPJE1EN2_LOCUS8220</name>
</gene>
<proteinExistence type="predicted"/>
<protein>
    <recommendedName>
        <fullName evidence="5">Transmembrane protein</fullName>
    </recommendedName>
</protein>
<evidence type="ECO:0000313" key="4">
    <source>
        <dbReference type="Proteomes" id="UP001497522"/>
    </source>
</evidence>
<reference evidence="3" key="1">
    <citation type="submission" date="2024-03" db="EMBL/GenBank/DDBJ databases">
        <authorList>
            <consortium name="ELIXIR-Norway"/>
            <consortium name="Elixir Norway"/>
        </authorList>
    </citation>
    <scope>NUCLEOTIDE SEQUENCE</scope>
</reference>
<sequence>MGCSRWMPRTEHLQKKRNGNNGDKTRASNGKGKKKKPLFCRILVTIVAMFLVIEMAIRQASNLMLVSHSDHFSAHHSRHHNSCSPRVSMPSKRMSADDDDMMGLVSCEEEDTMERLLLLSKKGRRTTLSQLRNQRRSHAV</sequence>
<keyword evidence="2" id="KW-1133">Transmembrane helix</keyword>
<dbReference type="Proteomes" id="UP001497522">
    <property type="component" value="Chromosome 15"/>
</dbReference>